<dbReference type="RefSeq" id="WP_229746034.1">
    <property type="nucleotide sequence ID" value="NZ_BMCU01000003.1"/>
</dbReference>
<accession>A0A917FXT4</accession>
<organism evidence="1 2">
    <name type="scientific">Rhodococcoides trifolii</name>
    <dbReference type="NCBI Taxonomy" id="908250"/>
    <lineage>
        <taxon>Bacteria</taxon>
        <taxon>Bacillati</taxon>
        <taxon>Actinomycetota</taxon>
        <taxon>Actinomycetes</taxon>
        <taxon>Mycobacteriales</taxon>
        <taxon>Nocardiaceae</taxon>
        <taxon>Rhodococcoides</taxon>
    </lineage>
</organism>
<proteinExistence type="predicted"/>
<reference evidence="1" key="1">
    <citation type="journal article" date="2014" name="Int. J. Syst. Evol. Microbiol.">
        <title>Complete genome sequence of Corynebacterium casei LMG S-19264T (=DSM 44701T), isolated from a smear-ripened cheese.</title>
        <authorList>
            <consortium name="US DOE Joint Genome Institute (JGI-PGF)"/>
            <person name="Walter F."/>
            <person name="Albersmeier A."/>
            <person name="Kalinowski J."/>
            <person name="Ruckert C."/>
        </authorList>
    </citation>
    <scope>NUCLEOTIDE SEQUENCE</scope>
    <source>
        <strain evidence="1">CCM 7905</strain>
    </source>
</reference>
<evidence type="ECO:0000313" key="1">
    <source>
        <dbReference type="EMBL" id="GGG12158.1"/>
    </source>
</evidence>
<comment type="caution">
    <text evidence="1">The sequence shown here is derived from an EMBL/GenBank/DDBJ whole genome shotgun (WGS) entry which is preliminary data.</text>
</comment>
<sequence>MSERDDAYFDHGADAEGAEAALARCVREVVEFVDAGGWDQPPQMFAIVSTAALAAAEPALLDQLADGAELTPVAQERLPADVDGGSPALDEFLATTSWPASVSGCALVEEIVVLPPDAESDLDSALAPLLADRDAADHAARIAAESHPERRDGRLIAAVLRDGPALALLQLRPHEDDDDPDAPVELLTYENLAPNVVAALYATLDAVEDDD</sequence>
<evidence type="ECO:0000313" key="2">
    <source>
        <dbReference type="Proteomes" id="UP000654257"/>
    </source>
</evidence>
<dbReference type="NCBIfam" id="NF040618">
    <property type="entry name" value="PPA1309_fam"/>
    <property type="match status" value="1"/>
</dbReference>
<dbReference type="Proteomes" id="UP000654257">
    <property type="component" value="Unassembled WGS sequence"/>
</dbReference>
<gene>
    <name evidence="1" type="ORF">GCM10007304_27680</name>
</gene>
<dbReference type="AlphaFoldDB" id="A0A917FXT4"/>
<dbReference type="EMBL" id="BMCU01000003">
    <property type="protein sequence ID" value="GGG12158.1"/>
    <property type="molecule type" value="Genomic_DNA"/>
</dbReference>
<keyword evidence="2" id="KW-1185">Reference proteome</keyword>
<reference evidence="1" key="2">
    <citation type="submission" date="2020-09" db="EMBL/GenBank/DDBJ databases">
        <authorList>
            <person name="Sun Q."/>
            <person name="Sedlacek I."/>
        </authorList>
    </citation>
    <scope>NUCLEOTIDE SEQUENCE</scope>
    <source>
        <strain evidence="1">CCM 7905</strain>
    </source>
</reference>
<protein>
    <submittedName>
        <fullName evidence="1">Uncharacterized protein</fullName>
    </submittedName>
</protein>
<name>A0A917FXT4_9NOCA</name>
<dbReference type="InterPro" id="IPR047681">
    <property type="entry name" value="PPA1309-like"/>
</dbReference>